<dbReference type="RefSeq" id="WP_145072206.1">
    <property type="nucleotide sequence ID" value="NZ_JACIIY010000005.1"/>
</dbReference>
<dbReference type="Proteomes" id="UP000316624">
    <property type="component" value="Unassembled WGS sequence"/>
</dbReference>
<protein>
    <recommendedName>
        <fullName evidence="3">Carbohydrate binding protein</fullName>
    </recommendedName>
</protein>
<keyword evidence="2" id="KW-1185">Reference proteome</keyword>
<dbReference type="EMBL" id="VLKK01000003">
    <property type="protein sequence ID" value="TWH95998.1"/>
    <property type="molecule type" value="Genomic_DNA"/>
</dbReference>
<evidence type="ECO:0000313" key="2">
    <source>
        <dbReference type="Proteomes" id="UP000316624"/>
    </source>
</evidence>
<proteinExistence type="predicted"/>
<sequence>MKMIRPVAVTPATLTSSVPETAPGAWAGGTAYGEGERASIVTGSRAVVYESLAAANVGNDPVSSPAWWREVATTWLAWAGGTTYGEDDRALDAANRLEYVSLQAGNLNHPLTDAAWWYPLPSNRWAMFDQVNGTATRARDSLTVTIDLAGRIDSIALFNVSAATVQITVSTAADGIIHDETINMASDSGITDWFAYFFEEIIRRSDLVRLNLPFYANPAVTVTLSDPGSEVSCGTLVLGAARELGAAQYGASIGITDFSKKEADDFGNYVIIPRAFSRRGRFTVWTGNTQVEALLSLMGDYRATPVVWIGEENMAVTALFGFYKDFNVEIAYPTVSVCTLEIEGLT</sequence>
<gene>
    <name evidence="1" type="ORF">IQ35_01087</name>
</gene>
<accession>A0A562KKP4</accession>
<reference evidence="1 2" key="1">
    <citation type="journal article" date="2015" name="Stand. Genomic Sci.">
        <title>Genomic Encyclopedia of Bacterial and Archaeal Type Strains, Phase III: the genomes of soil and plant-associated and newly described type strains.</title>
        <authorList>
            <person name="Whitman W.B."/>
            <person name="Woyke T."/>
            <person name="Klenk H.P."/>
            <person name="Zhou Y."/>
            <person name="Lilburn T.G."/>
            <person name="Beck B.J."/>
            <person name="De Vos P."/>
            <person name="Vandamme P."/>
            <person name="Eisen J.A."/>
            <person name="Garrity G."/>
            <person name="Hugenholtz P."/>
            <person name="Kyrpides N.C."/>
        </authorList>
    </citation>
    <scope>NUCLEOTIDE SEQUENCE [LARGE SCALE GENOMIC DNA]</scope>
    <source>
        <strain evidence="1 2">CGMCC 1.7748</strain>
    </source>
</reference>
<organism evidence="1 2">
    <name type="scientific">Sphingobium wenxiniae (strain DSM 21828 / CGMCC 1.7748 / JZ-1)</name>
    <dbReference type="NCBI Taxonomy" id="595605"/>
    <lineage>
        <taxon>Bacteria</taxon>
        <taxon>Pseudomonadati</taxon>
        <taxon>Pseudomonadota</taxon>
        <taxon>Alphaproteobacteria</taxon>
        <taxon>Sphingomonadales</taxon>
        <taxon>Sphingomonadaceae</taxon>
        <taxon>Sphingobium</taxon>
    </lineage>
</organism>
<evidence type="ECO:0000313" key="1">
    <source>
        <dbReference type="EMBL" id="TWH95998.1"/>
    </source>
</evidence>
<comment type="caution">
    <text evidence="1">The sequence shown here is derived from an EMBL/GenBank/DDBJ whole genome shotgun (WGS) entry which is preliminary data.</text>
</comment>
<evidence type="ECO:0008006" key="3">
    <source>
        <dbReference type="Google" id="ProtNLM"/>
    </source>
</evidence>
<name>A0A562KKP4_SPHWJ</name>
<dbReference type="AlphaFoldDB" id="A0A562KKP4"/>